<accession>A0A5J4RG09</accession>
<sequence length="592" mass="69092">MRGRIISITGWGIPLLFGGVAWIFFAIFYRHHLHYQEQLQLFLTTSDYFIQHISRPGGLAIYLGGFFTQFFYDSFAGACALVFMLIVLQRLVLNVSCFISYKPLYGLLTCLPAIVYGALLCNEDILLSGLVALVLSMVAVTFYNRIYACRFRHVYLLLMIPLLYWLVGVACMVFPILCLITEWIHRKETPGRAFLYGITIAAVVLSILSPVVAKSLIPQYPMARFWLAGDYFRFVTDYRFTILYLFLFTAFLPLIIKYLPDKRKKSTRLSLLTMQLLLLIAVTGVSVRAMADWNKEEIMAYDYFSRTKKWNKILVLANKKVPNGPLTVSTLNLALSQTGRLPDYMFTYYQNGVEGLLPSFTKSYVASVMTGEIYYHLGMINTAQSFAFEAMEVIPDYQKSVRCIKRLAETNLINSQYEVAAKYLSILQHTLFYREWATETISYLGDEKRIDDHPEWGVLRRFRPYEDFLFSEEEKDMMFGLLFQHNSSNHKVYEYLLAYTLLTKDLPHFWDYYRMGESQVIYNTTPKSYQEALAYIWSTTEYEPSLKPSQLEEQVVQRLEAYRRIHTSLSNPQPVLKEQFGDTYWYYYYYNK</sequence>
<dbReference type="InterPro" id="IPR045692">
    <property type="entry name" value="DUF6057"/>
</dbReference>
<feature type="transmembrane region" description="Helical" evidence="1">
    <location>
        <begin position="125"/>
        <end position="143"/>
    </location>
</feature>
<feature type="transmembrane region" description="Helical" evidence="1">
    <location>
        <begin position="155"/>
        <end position="181"/>
    </location>
</feature>
<reference evidence="2" key="1">
    <citation type="submission" date="2019-03" db="EMBL/GenBank/DDBJ databases">
        <title>Single cell metagenomics reveals metabolic interactions within the superorganism composed of flagellate Streblomastix strix and complex community of Bacteroidetes bacteria on its surface.</title>
        <authorList>
            <person name="Treitli S.C."/>
            <person name="Kolisko M."/>
            <person name="Husnik F."/>
            <person name="Keeling P."/>
            <person name="Hampl V."/>
        </authorList>
    </citation>
    <scope>NUCLEOTIDE SEQUENCE</scope>
    <source>
        <strain evidence="2">STM</strain>
    </source>
</reference>
<dbReference type="AlphaFoldDB" id="A0A5J4RG09"/>
<organism evidence="2">
    <name type="scientific">termite gut metagenome</name>
    <dbReference type="NCBI Taxonomy" id="433724"/>
    <lineage>
        <taxon>unclassified sequences</taxon>
        <taxon>metagenomes</taxon>
        <taxon>organismal metagenomes</taxon>
    </lineage>
</organism>
<dbReference type="Pfam" id="PF19529">
    <property type="entry name" value="DUF6057"/>
    <property type="match status" value="1"/>
</dbReference>
<feature type="transmembrane region" description="Helical" evidence="1">
    <location>
        <begin position="271"/>
        <end position="291"/>
    </location>
</feature>
<feature type="transmembrane region" description="Helical" evidence="1">
    <location>
        <begin position="100"/>
        <end position="119"/>
    </location>
</feature>
<proteinExistence type="predicted"/>
<gene>
    <name evidence="2" type="ORF">EZS27_018584</name>
</gene>
<name>A0A5J4RG09_9ZZZZ</name>
<evidence type="ECO:0000313" key="2">
    <source>
        <dbReference type="EMBL" id="KAA6332957.1"/>
    </source>
</evidence>
<evidence type="ECO:0000256" key="1">
    <source>
        <dbReference type="SAM" id="Phobius"/>
    </source>
</evidence>
<keyword evidence="1" id="KW-0812">Transmembrane</keyword>
<protein>
    <recommendedName>
        <fullName evidence="3">Transmembrane protein</fullName>
    </recommendedName>
</protein>
<keyword evidence="1" id="KW-0472">Membrane</keyword>
<feature type="transmembrane region" description="Helical" evidence="1">
    <location>
        <begin position="12"/>
        <end position="29"/>
    </location>
</feature>
<keyword evidence="1" id="KW-1133">Transmembrane helix</keyword>
<feature type="transmembrane region" description="Helical" evidence="1">
    <location>
        <begin position="238"/>
        <end position="259"/>
    </location>
</feature>
<evidence type="ECO:0008006" key="3">
    <source>
        <dbReference type="Google" id="ProtNLM"/>
    </source>
</evidence>
<dbReference type="EMBL" id="SNRY01001173">
    <property type="protein sequence ID" value="KAA6332957.1"/>
    <property type="molecule type" value="Genomic_DNA"/>
</dbReference>
<comment type="caution">
    <text evidence="2">The sequence shown here is derived from an EMBL/GenBank/DDBJ whole genome shotgun (WGS) entry which is preliminary data.</text>
</comment>
<feature type="transmembrane region" description="Helical" evidence="1">
    <location>
        <begin position="70"/>
        <end position="88"/>
    </location>
</feature>
<feature type="transmembrane region" description="Helical" evidence="1">
    <location>
        <begin position="193"/>
        <end position="217"/>
    </location>
</feature>